<name>A0A564Z302_HYMDI</name>
<keyword evidence="2" id="KW-1185">Reference proteome</keyword>
<gene>
    <name evidence="1" type="ORF">WMSIL1_LOCUS11897</name>
</gene>
<evidence type="ECO:0000313" key="1">
    <source>
        <dbReference type="EMBL" id="VUZ53343.1"/>
    </source>
</evidence>
<proteinExistence type="predicted"/>
<reference evidence="1 2" key="1">
    <citation type="submission" date="2019-07" db="EMBL/GenBank/DDBJ databases">
        <authorList>
            <person name="Jastrzebski P J."/>
            <person name="Paukszto L."/>
            <person name="Jastrzebski P J."/>
        </authorList>
    </citation>
    <scope>NUCLEOTIDE SEQUENCE [LARGE SCALE GENOMIC DNA]</scope>
    <source>
        <strain evidence="1 2">WMS-il1</strain>
    </source>
</reference>
<accession>A0A564Z302</accession>
<protein>
    <submittedName>
        <fullName evidence="1">Uncharacterized protein</fullName>
    </submittedName>
</protein>
<dbReference type="Proteomes" id="UP000321570">
    <property type="component" value="Unassembled WGS sequence"/>
</dbReference>
<sequence length="99" mass="11338">MGEWSNDAANFLQKWELLDGSICLKNVQIIKKKTSQSLPWLVSKKKKEEVIAKNSKTLLWSPPIPQDIGMRCITMDYKIHGKSLRTESFSMTVLQQQDG</sequence>
<dbReference type="EMBL" id="CABIJS010000555">
    <property type="protein sequence ID" value="VUZ53343.1"/>
    <property type="molecule type" value="Genomic_DNA"/>
</dbReference>
<dbReference type="AlphaFoldDB" id="A0A564Z302"/>
<evidence type="ECO:0000313" key="2">
    <source>
        <dbReference type="Proteomes" id="UP000321570"/>
    </source>
</evidence>
<organism evidence="1 2">
    <name type="scientific">Hymenolepis diminuta</name>
    <name type="common">Rat tapeworm</name>
    <dbReference type="NCBI Taxonomy" id="6216"/>
    <lineage>
        <taxon>Eukaryota</taxon>
        <taxon>Metazoa</taxon>
        <taxon>Spiralia</taxon>
        <taxon>Lophotrochozoa</taxon>
        <taxon>Platyhelminthes</taxon>
        <taxon>Cestoda</taxon>
        <taxon>Eucestoda</taxon>
        <taxon>Cyclophyllidea</taxon>
        <taxon>Hymenolepididae</taxon>
        <taxon>Hymenolepis</taxon>
    </lineage>
</organism>